<dbReference type="GO" id="GO:0005524">
    <property type="term" value="F:ATP binding"/>
    <property type="evidence" value="ECO:0007669"/>
    <property type="project" value="UniProtKB-KW"/>
</dbReference>
<keyword evidence="10" id="KW-0411">Iron-sulfur</keyword>
<dbReference type="InterPro" id="IPR006555">
    <property type="entry name" value="ATP-dep_Helicase_C"/>
</dbReference>
<evidence type="ECO:0000256" key="3">
    <source>
        <dbReference type="ARBA" id="ARBA00022723"/>
    </source>
</evidence>
<dbReference type="InterPro" id="IPR020891">
    <property type="entry name" value="UPF0758_CS"/>
</dbReference>
<name>A0A510JAW3_9FUSO</name>
<dbReference type="Gene3D" id="3.40.50.300">
    <property type="entry name" value="P-loop containing nucleotide triphosphate hydrolases"/>
    <property type="match status" value="2"/>
</dbReference>
<evidence type="ECO:0000256" key="13">
    <source>
        <dbReference type="ARBA" id="ARBA00023235"/>
    </source>
</evidence>
<dbReference type="SMART" id="SM00487">
    <property type="entry name" value="DEXDc"/>
    <property type="match status" value="1"/>
</dbReference>
<dbReference type="GO" id="GO:0043139">
    <property type="term" value="F:5'-3' DNA helicase activity"/>
    <property type="evidence" value="ECO:0007669"/>
    <property type="project" value="UniProtKB-EC"/>
</dbReference>
<evidence type="ECO:0000256" key="1">
    <source>
        <dbReference type="ARBA" id="ARBA00001966"/>
    </source>
</evidence>
<evidence type="ECO:0000256" key="2">
    <source>
        <dbReference type="ARBA" id="ARBA00022485"/>
    </source>
</evidence>
<dbReference type="GO" id="GO:0003677">
    <property type="term" value="F:DNA binding"/>
    <property type="evidence" value="ECO:0007669"/>
    <property type="project" value="UniProtKB-KW"/>
</dbReference>
<evidence type="ECO:0000256" key="16">
    <source>
        <dbReference type="ARBA" id="ARBA00048954"/>
    </source>
</evidence>
<accession>A0A510JAW3</accession>
<dbReference type="InterPro" id="IPR014013">
    <property type="entry name" value="Helic_SF1/SF2_ATP-bd_DinG/Rad3"/>
</dbReference>
<evidence type="ECO:0000256" key="4">
    <source>
        <dbReference type="ARBA" id="ARBA00022741"/>
    </source>
</evidence>
<keyword evidence="3" id="KW-0479">Metal-binding</keyword>
<dbReference type="InterPro" id="IPR014001">
    <property type="entry name" value="Helicase_ATP-bd"/>
</dbReference>
<sequence>MRIADFISNETAVIMKKEIEESGGNEVFFRGIPDENGFVVDVKVIARGNENSVAALLNMMRKNEVIIHNHPSGVLIPSNEDVTVSSVYGESGGASYIVNNDVDDIYVIVPLKKHNKINIDEFFGEKGKIHQKIKKFEPRKEQYKMSKYIEHCVNENKKLIIEAGTGTGKTIAYLLPTLLYALENNLKLIISTNTINLQEQLINKDIPLIKKIIEKDFTYEIVKGRGNYLCKRKLKNLNVIESDKDTEEERKEKKILKNILEWDEITETGDRSELKNEIPNYIWEQVNCESDLCTQSHSPDCYFYKARKKIGNADMLIVNHHLFFADLAIRNEIGFYTEYSILPNYDIVVFDEAHNIEDTARNYFTYEVSRHTLGRLAGNIHNRRATGANNAGALARVMVFLNESLKQEEYVKADEMKDEVIKALNEYYDMGNVILDKIIFPFAQELTSGEIKRRIDKNEIKNSQFWREIMELKKEMKVKYGDFLRKTARFLTFIDNFELEDENGIVFDFMRYFERMKQYNANFEFILQGDDENYVYWLNINASRANIKLYATPFDVAESLEENLFNKMNRMIFTSATLAVDNKFNYYKKSIGLQKEEKKNIEEKIISSPFDYEKQMKVYIPNDTLDPNDINFLDDLEYFTEKIIKKTEGHCFLLFTSYSSMNYMYNRLKNYFNKNEYTFIKQNDYPRHEMIEIFKNSKNPVLFGTDSFWEGVDVQGEQLKSVIIVKLPFKVPNDPVTEAIIEDIRKKGKNPFNDYQVPQAVIKFKQGVGRLIRSKKDTGIITILDNRVIKKSYGKKFLKSLPKNIIEKSKDEILDLSESE</sequence>
<evidence type="ECO:0000256" key="7">
    <source>
        <dbReference type="ARBA" id="ARBA00022806"/>
    </source>
</evidence>
<keyword evidence="4" id="KW-0547">Nucleotide-binding</keyword>
<keyword evidence="2" id="KW-0004">4Fe-4S</keyword>
<dbReference type="PANTHER" id="PTHR11472">
    <property type="entry name" value="DNA REPAIR DEAD HELICASE RAD3/XP-D SUBFAMILY MEMBER"/>
    <property type="match status" value="1"/>
</dbReference>
<dbReference type="RefSeq" id="WP_146966489.1">
    <property type="nucleotide sequence ID" value="NZ_AP019822.1"/>
</dbReference>
<dbReference type="Pfam" id="PF13307">
    <property type="entry name" value="Helicase_C_2"/>
    <property type="match status" value="1"/>
</dbReference>
<evidence type="ECO:0000256" key="15">
    <source>
        <dbReference type="ARBA" id="ARBA00044969"/>
    </source>
</evidence>
<organism evidence="18 19">
    <name type="scientific">Pseudoleptotrichia goodfellowii</name>
    <dbReference type="NCBI Taxonomy" id="157692"/>
    <lineage>
        <taxon>Bacteria</taxon>
        <taxon>Fusobacteriati</taxon>
        <taxon>Fusobacteriota</taxon>
        <taxon>Fusobacteriia</taxon>
        <taxon>Fusobacteriales</taxon>
        <taxon>Leptotrichiaceae</taxon>
        <taxon>Pseudoleptotrichia</taxon>
    </lineage>
</organism>
<evidence type="ECO:0000256" key="14">
    <source>
        <dbReference type="ARBA" id="ARBA00038058"/>
    </source>
</evidence>
<evidence type="ECO:0000313" key="18">
    <source>
        <dbReference type="EMBL" id="BBM36469.1"/>
    </source>
</evidence>
<dbReference type="AlphaFoldDB" id="A0A510JAW3"/>
<dbReference type="Pfam" id="PF06733">
    <property type="entry name" value="DEAD_2"/>
    <property type="match status" value="1"/>
</dbReference>
<dbReference type="OrthoDB" id="9803913at2"/>
<dbReference type="GO" id="GO:0006281">
    <property type="term" value="P:DNA repair"/>
    <property type="evidence" value="ECO:0007669"/>
    <property type="project" value="UniProtKB-KW"/>
</dbReference>
<dbReference type="GO" id="GO:0016818">
    <property type="term" value="F:hydrolase activity, acting on acid anhydrides, in phosphorus-containing anhydrides"/>
    <property type="evidence" value="ECO:0007669"/>
    <property type="project" value="InterPro"/>
</dbReference>
<comment type="catalytic activity">
    <reaction evidence="16">
        <text>ATP + H2O = ADP + phosphate + H(+)</text>
        <dbReference type="Rhea" id="RHEA:13065"/>
        <dbReference type="ChEBI" id="CHEBI:15377"/>
        <dbReference type="ChEBI" id="CHEBI:15378"/>
        <dbReference type="ChEBI" id="CHEBI:30616"/>
        <dbReference type="ChEBI" id="CHEBI:43474"/>
        <dbReference type="ChEBI" id="CHEBI:456216"/>
        <dbReference type="EC" id="5.6.2.3"/>
    </reaction>
</comment>
<gene>
    <name evidence="18" type="ORF">JCM16774_1401</name>
</gene>
<evidence type="ECO:0000256" key="11">
    <source>
        <dbReference type="ARBA" id="ARBA00023125"/>
    </source>
</evidence>
<dbReference type="PANTHER" id="PTHR11472:SF34">
    <property type="entry name" value="REGULATOR OF TELOMERE ELONGATION HELICASE 1"/>
    <property type="match status" value="1"/>
</dbReference>
<evidence type="ECO:0000256" key="5">
    <source>
        <dbReference type="ARBA" id="ARBA00022763"/>
    </source>
</evidence>
<dbReference type="STRING" id="714315.GCA_000516535_01408"/>
<reference evidence="18 19" key="1">
    <citation type="submission" date="2019-07" db="EMBL/GenBank/DDBJ databases">
        <title>Complete Genome Sequence of Leptotrichia goodfellowii Strain JCM 16774.</title>
        <authorList>
            <person name="Watanabe S."/>
            <person name="Cui L."/>
        </authorList>
    </citation>
    <scope>NUCLEOTIDE SEQUENCE [LARGE SCALE GENOMIC DNA]</scope>
    <source>
        <strain evidence="18 19">JCM16774</strain>
    </source>
</reference>
<dbReference type="InterPro" id="IPR006554">
    <property type="entry name" value="Helicase-like_DEXD_c2"/>
</dbReference>
<evidence type="ECO:0000256" key="8">
    <source>
        <dbReference type="ARBA" id="ARBA00022840"/>
    </source>
</evidence>
<dbReference type="InterPro" id="IPR027417">
    <property type="entry name" value="P-loop_NTPase"/>
</dbReference>
<dbReference type="InterPro" id="IPR010614">
    <property type="entry name" value="RAD3-like_helicase_DEAD"/>
</dbReference>
<dbReference type="GO" id="GO:0051539">
    <property type="term" value="F:4 iron, 4 sulfur cluster binding"/>
    <property type="evidence" value="ECO:0007669"/>
    <property type="project" value="UniProtKB-KW"/>
</dbReference>
<dbReference type="Proteomes" id="UP000321606">
    <property type="component" value="Chromosome"/>
</dbReference>
<keyword evidence="12" id="KW-0234">DNA repair</keyword>
<feature type="domain" description="Helicase ATP-binding" evidence="17">
    <location>
        <begin position="128"/>
        <end position="415"/>
    </location>
</feature>
<keyword evidence="9" id="KW-0408">Iron</keyword>
<dbReference type="PROSITE" id="PS01302">
    <property type="entry name" value="UPF0758"/>
    <property type="match status" value="1"/>
</dbReference>
<protein>
    <recommendedName>
        <fullName evidence="15">DNA 5'-3' helicase</fullName>
        <ecNumber evidence="15">5.6.2.3</ecNumber>
    </recommendedName>
</protein>
<dbReference type="SMART" id="SM00488">
    <property type="entry name" value="DEXDc2"/>
    <property type="match status" value="1"/>
</dbReference>
<evidence type="ECO:0000256" key="9">
    <source>
        <dbReference type="ARBA" id="ARBA00023004"/>
    </source>
</evidence>
<comment type="cofactor">
    <cofactor evidence="1">
        <name>[4Fe-4S] cluster</name>
        <dbReference type="ChEBI" id="CHEBI:49883"/>
    </cofactor>
</comment>
<proteinExistence type="inferred from homology"/>
<dbReference type="EC" id="5.6.2.3" evidence="15"/>
<keyword evidence="13" id="KW-0413">Isomerase</keyword>
<dbReference type="PROSITE" id="PS51193">
    <property type="entry name" value="HELICASE_ATP_BIND_2"/>
    <property type="match status" value="1"/>
</dbReference>
<dbReference type="SMART" id="SM00491">
    <property type="entry name" value="HELICc2"/>
    <property type="match status" value="1"/>
</dbReference>
<dbReference type="SUPFAM" id="SSF52540">
    <property type="entry name" value="P-loop containing nucleoside triphosphate hydrolases"/>
    <property type="match status" value="2"/>
</dbReference>
<keyword evidence="11" id="KW-0238">DNA-binding</keyword>
<dbReference type="InterPro" id="IPR011545">
    <property type="entry name" value="DEAD/DEAH_box_helicase_dom"/>
</dbReference>
<dbReference type="KEGG" id="lgo:JCM16774_1401"/>
<keyword evidence="5" id="KW-0227">DNA damage</keyword>
<evidence type="ECO:0000259" key="17">
    <source>
        <dbReference type="PROSITE" id="PS51193"/>
    </source>
</evidence>
<comment type="similarity">
    <text evidence="14">Belongs to the helicase family. DinG subfamily.</text>
</comment>
<evidence type="ECO:0000256" key="12">
    <source>
        <dbReference type="ARBA" id="ARBA00023204"/>
    </source>
</evidence>
<dbReference type="GO" id="GO:0046872">
    <property type="term" value="F:metal ion binding"/>
    <property type="evidence" value="ECO:0007669"/>
    <property type="project" value="UniProtKB-KW"/>
</dbReference>
<dbReference type="Pfam" id="PF00270">
    <property type="entry name" value="DEAD"/>
    <property type="match status" value="1"/>
</dbReference>
<keyword evidence="6" id="KW-0378">Hydrolase</keyword>
<dbReference type="EMBL" id="AP019822">
    <property type="protein sequence ID" value="BBM36469.1"/>
    <property type="molecule type" value="Genomic_DNA"/>
</dbReference>
<evidence type="ECO:0000313" key="19">
    <source>
        <dbReference type="Proteomes" id="UP000321606"/>
    </source>
</evidence>
<keyword evidence="7 18" id="KW-0347">Helicase</keyword>
<evidence type="ECO:0000256" key="6">
    <source>
        <dbReference type="ARBA" id="ARBA00022801"/>
    </source>
</evidence>
<keyword evidence="8" id="KW-0067">ATP-binding</keyword>
<evidence type="ECO:0000256" key="10">
    <source>
        <dbReference type="ARBA" id="ARBA00023014"/>
    </source>
</evidence>
<dbReference type="InterPro" id="IPR045028">
    <property type="entry name" value="DinG/Rad3-like"/>
</dbReference>